<dbReference type="PANTHER" id="PTHR47505">
    <property type="entry name" value="DNA UTILIZATION PROTEIN YHGH"/>
    <property type="match status" value="1"/>
</dbReference>
<evidence type="ECO:0000256" key="1">
    <source>
        <dbReference type="ARBA" id="ARBA00008007"/>
    </source>
</evidence>
<organism evidence="2 3">
    <name type="scientific">Paenibacillus alginolyticus</name>
    <dbReference type="NCBI Taxonomy" id="59839"/>
    <lineage>
        <taxon>Bacteria</taxon>
        <taxon>Bacillati</taxon>
        <taxon>Bacillota</taxon>
        <taxon>Bacilli</taxon>
        <taxon>Bacillales</taxon>
        <taxon>Paenibacillaceae</taxon>
        <taxon>Paenibacillus</taxon>
    </lineage>
</organism>
<dbReference type="SUPFAM" id="SSF53271">
    <property type="entry name" value="PRTase-like"/>
    <property type="match status" value="1"/>
</dbReference>
<dbReference type="RefSeq" id="WP_268617274.1">
    <property type="nucleotide sequence ID" value="NZ_JAMDMX010000089.1"/>
</dbReference>
<evidence type="ECO:0000313" key="2">
    <source>
        <dbReference type="EMBL" id="MCY9696117.1"/>
    </source>
</evidence>
<gene>
    <name evidence="2" type="ORF">M5X19_24880</name>
</gene>
<proteinExistence type="inferred from homology"/>
<sequence length="259" mass="29953">MSYQQFDIRILVKKVIGSVAALLSPLKRECLLCKQNSTHQVDELGLCHSCYTRIPWIREVLCLTCGRGEFCSDCQRRTHSYFTRSRSAVRYDETMKELLARYKYRGDERLKTVLGQMLVHSYHLLHKDRDTPAETDSMKEFITFVPVSERRMLERGFNQAEQMAVELGQRIGVPVIPLLKRSKHTDKQSFKKRSERLDDLEHVFEVNDSIHNNLGESLATSFVIYIVDDVYTTGSTMNQCAKVLGEYISAEVFGLTWAR</sequence>
<evidence type="ECO:0000313" key="3">
    <source>
        <dbReference type="Proteomes" id="UP001527099"/>
    </source>
</evidence>
<keyword evidence="3" id="KW-1185">Reference proteome</keyword>
<dbReference type="PANTHER" id="PTHR47505:SF1">
    <property type="entry name" value="DNA UTILIZATION PROTEIN YHGH"/>
    <property type="match status" value="1"/>
</dbReference>
<dbReference type="InterPro" id="IPR029057">
    <property type="entry name" value="PRTase-like"/>
</dbReference>
<comment type="similarity">
    <text evidence="1">Belongs to the ComF/GntX family.</text>
</comment>
<accession>A0ABT4GIT0</accession>
<dbReference type="Proteomes" id="UP001527099">
    <property type="component" value="Unassembled WGS sequence"/>
</dbReference>
<dbReference type="Gene3D" id="3.40.50.2020">
    <property type="match status" value="1"/>
</dbReference>
<name>A0ABT4GIT0_9BACL</name>
<comment type="caution">
    <text evidence="2">The sequence shown here is derived from an EMBL/GenBank/DDBJ whole genome shotgun (WGS) entry which is preliminary data.</text>
</comment>
<dbReference type="EMBL" id="JAMDMX010000089">
    <property type="protein sequence ID" value="MCY9696117.1"/>
    <property type="molecule type" value="Genomic_DNA"/>
</dbReference>
<dbReference type="CDD" id="cd06223">
    <property type="entry name" value="PRTases_typeI"/>
    <property type="match status" value="1"/>
</dbReference>
<dbReference type="InterPro" id="IPR051910">
    <property type="entry name" value="ComF/GntX_DNA_util-trans"/>
</dbReference>
<dbReference type="InterPro" id="IPR000836">
    <property type="entry name" value="PRTase_dom"/>
</dbReference>
<reference evidence="2 3" key="1">
    <citation type="submission" date="2022-05" db="EMBL/GenBank/DDBJ databases">
        <title>Genome Sequencing of Bee-Associated Microbes.</title>
        <authorList>
            <person name="Dunlap C."/>
        </authorList>
    </citation>
    <scope>NUCLEOTIDE SEQUENCE [LARGE SCALE GENOMIC DNA]</scope>
    <source>
        <strain evidence="2 3">NRRL B-14421</strain>
    </source>
</reference>
<protein>
    <submittedName>
        <fullName evidence="2">ComF family protein</fullName>
    </submittedName>
</protein>